<keyword evidence="1" id="KW-0328">Glycosyltransferase</keyword>
<keyword evidence="4" id="KW-0378">Hydrolase</keyword>
<dbReference type="InterPro" id="IPR007184">
    <property type="entry name" value="Mannoside_phosphorylase"/>
</dbReference>
<dbReference type="Gene3D" id="2.115.10.20">
    <property type="entry name" value="Glycosyl hydrolase domain, family 43"/>
    <property type="match status" value="1"/>
</dbReference>
<dbReference type="Pfam" id="PF04041">
    <property type="entry name" value="Glyco_hydro_130"/>
    <property type="match status" value="1"/>
</dbReference>
<dbReference type="STRING" id="392015.SAMN05421543_108113"/>
<dbReference type="RefSeq" id="WP_245783915.1">
    <property type="nucleotide sequence ID" value="NZ_FPBV01000008.1"/>
</dbReference>
<reference evidence="5" key="1">
    <citation type="submission" date="2016-10" db="EMBL/GenBank/DDBJ databases">
        <authorList>
            <person name="Varghese N."/>
        </authorList>
    </citation>
    <scope>NUCLEOTIDE SEQUENCE [LARGE SCALE GENOMIC DNA]</scope>
    <source>
        <strain evidence="5">DSM 17980</strain>
    </source>
</reference>
<dbReference type="EMBL" id="FPBV01000008">
    <property type="protein sequence ID" value="SFU79940.1"/>
    <property type="molecule type" value="Genomic_DNA"/>
</dbReference>
<evidence type="ECO:0000313" key="5">
    <source>
        <dbReference type="Proteomes" id="UP000183508"/>
    </source>
</evidence>
<dbReference type="AlphaFoldDB" id="A0A1I7J453"/>
<proteinExistence type="inferred from homology"/>
<dbReference type="PANTHER" id="PTHR34106">
    <property type="entry name" value="GLYCOSIDASE"/>
    <property type="match status" value="1"/>
</dbReference>
<organism evidence="4 5">
    <name type="scientific">Alicyclobacillus macrosporangiidus</name>
    <dbReference type="NCBI Taxonomy" id="392015"/>
    <lineage>
        <taxon>Bacteria</taxon>
        <taxon>Bacillati</taxon>
        <taxon>Bacillota</taxon>
        <taxon>Bacilli</taxon>
        <taxon>Bacillales</taxon>
        <taxon>Alicyclobacillaceae</taxon>
        <taxon>Alicyclobacillus</taxon>
    </lineage>
</organism>
<evidence type="ECO:0000313" key="4">
    <source>
        <dbReference type="EMBL" id="SFU79940.1"/>
    </source>
</evidence>
<dbReference type="Proteomes" id="UP000183508">
    <property type="component" value="Unassembled WGS sequence"/>
</dbReference>
<keyword evidence="2" id="KW-0808">Transferase</keyword>
<dbReference type="PANTHER" id="PTHR34106:SF5">
    <property type="entry name" value="GLYCOSIDASE"/>
    <property type="match status" value="1"/>
</dbReference>
<dbReference type="PIRSF" id="PIRSF016202">
    <property type="entry name" value="PH1107"/>
    <property type="match status" value="1"/>
</dbReference>
<dbReference type="InterPro" id="IPR023296">
    <property type="entry name" value="Glyco_hydro_beta-prop_sf"/>
</dbReference>
<dbReference type="eggNOG" id="COG2152">
    <property type="taxonomic scope" value="Bacteria"/>
</dbReference>
<accession>A0A1I7J453</accession>
<dbReference type="GO" id="GO:0016757">
    <property type="term" value="F:glycosyltransferase activity"/>
    <property type="evidence" value="ECO:0007669"/>
    <property type="project" value="UniProtKB-KW"/>
</dbReference>
<gene>
    <name evidence="4" type="ORF">SAMN05421543_108113</name>
</gene>
<dbReference type="CDD" id="cd18610">
    <property type="entry name" value="GH130_BT3780-like"/>
    <property type="match status" value="1"/>
</dbReference>
<dbReference type="GO" id="GO:0016787">
    <property type="term" value="F:hydrolase activity"/>
    <property type="evidence" value="ECO:0007669"/>
    <property type="project" value="UniProtKB-KW"/>
</dbReference>
<evidence type="ECO:0000256" key="2">
    <source>
        <dbReference type="ARBA" id="ARBA00022679"/>
    </source>
</evidence>
<keyword evidence="5" id="KW-1185">Reference proteome</keyword>
<evidence type="ECO:0000256" key="1">
    <source>
        <dbReference type="ARBA" id="ARBA00022676"/>
    </source>
</evidence>
<protein>
    <submittedName>
        <fullName evidence="4">Predicted glycosyl hydrolase, GH43/DUF377 family</fullName>
    </submittedName>
</protein>
<comment type="similarity">
    <text evidence="3">Belongs to the glycosyl hydrolase 130 family.</text>
</comment>
<evidence type="ECO:0000256" key="3">
    <source>
        <dbReference type="ARBA" id="ARBA00024356"/>
    </source>
</evidence>
<name>A0A1I7J453_9BACL</name>
<dbReference type="SUPFAM" id="SSF75005">
    <property type="entry name" value="Arabinanase/levansucrase/invertase"/>
    <property type="match status" value="1"/>
</dbReference>
<sequence length="328" mass="36931">MTKQHDVQFPLGPFVRYEHNPILSPQGNSWEAKDLFNPAAVIRSDQVYLFYRAEDHTGPGEWNGTSRIGLAVSRDGVHFERLPHPVVEPTEPYEHPGGCEDPRVVGIDGLYYMTYTAFDGKTARLCLATSEDLIHWRKHGPMFADGEGEHARWSKSGAIVPRRFGGRLVMYFGDTDIWVAFSEDGRHWTPRPEPVIRRNPDEKAFDSLLVEPGPTPVVTDEGILLIYNGARRIQHGPDAGKPYYAIGQALFALDDPARLIRRTETPVFIPETQHELRGQVDFVVFAEGLVHFRGTWFLYYGMADSHIGVARYTSQATPAEDEDEAVAV</sequence>